<keyword evidence="1" id="KW-0472">Membrane</keyword>
<dbReference type="AlphaFoldDB" id="A0A9X0A0S4"/>
<feature type="transmembrane region" description="Helical" evidence="1">
    <location>
        <begin position="12"/>
        <end position="30"/>
    </location>
</feature>
<evidence type="ECO:0000313" key="2">
    <source>
        <dbReference type="EMBL" id="KAJ7389544.1"/>
    </source>
</evidence>
<sequence>MIMTGTATRRDELFCGFVCWLPALLVSLSRVTKIKRRMEEDVVVVVVVVVKIILSLTKIKSDGRFSCPVCEVKANPGKNAELTACDDKIRNVICIEEDPVCVLYKTFSGSQVAFIDRYCLSRNDYNREKDDCDAISIIMFRGNVRYIRLQSLADHFRYCDKTIMKTMKYLVICVFAACTTFGLVQSNEEQPDEPFRCPACTIEGRDAQLQSCDNNIKDEICREEDPVCMLGQLLEGSPFRFKRSCYSREDYEDVKASCEADDPTECVVAMCDTSGCKA</sequence>
<comment type="caution">
    <text evidence="2">The sequence shown here is derived from an EMBL/GenBank/DDBJ whole genome shotgun (WGS) entry which is preliminary data.</text>
</comment>
<protein>
    <submittedName>
        <fullName evidence="2">Uncharacterized protein</fullName>
    </submittedName>
</protein>
<proteinExistence type="predicted"/>
<evidence type="ECO:0000313" key="3">
    <source>
        <dbReference type="Proteomes" id="UP001163046"/>
    </source>
</evidence>
<keyword evidence="1" id="KW-0812">Transmembrane</keyword>
<keyword evidence="1" id="KW-1133">Transmembrane helix</keyword>
<organism evidence="2 3">
    <name type="scientific">Desmophyllum pertusum</name>
    <dbReference type="NCBI Taxonomy" id="174260"/>
    <lineage>
        <taxon>Eukaryota</taxon>
        <taxon>Metazoa</taxon>
        <taxon>Cnidaria</taxon>
        <taxon>Anthozoa</taxon>
        <taxon>Hexacorallia</taxon>
        <taxon>Scleractinia</taxon>
        <taxon>Caryophylliina</taxon>
        <taxon>Caryophylliidae</taxon>
        <taxon>Desmophyllum</taxon>
    </lineage>
</organism>
<reference evidence="2" key="1">
    <citation type="submission" date="2023-01" db="EMBL/GenBank/DDBJ databases">
        <title>Genome assembly of the deep-sea coral Lophelia pertusa.</title>
        <authorList>
            <person name="Herrera S."/>
            <person name="Cordes E."/>
        </authorList>
    </citation>
    <scope>NUCLEOTIDE SEQUENCE</scope>
    <source>
        <strain evidence="2">USNM1676648</strain>
        <tissue evidence="2">Polyp</tissue>
    </source>
</reference>
<gene>
    <name evidence="2" type="ORF">OS493_030929</name>
</gene>
<name>A0A9X0A0S4_9CNID</name>
<evidence type="ECO:0000256" key="1">
    <source>
        <dbReference type="SAM" id="Phobius"/>
    </source>
</evidence>
<dbReference type="EMBL" id="MU825430">
    <property type="protein sequence ID" value="KAJ7389544.1"/>
    <property type="molecule type" value="Genomic_DNA"/>
</dbReference>
<dbReference type="OrthoDB" id="5993026at2759"/>
<dbReference type="Proteomes" id="UP001163046">
    <property type="component" value="Unassembled WGS sequence"/>
</dbReference>
<keyword evidence="3" id="KW-1185">Reference proteome</keyword>
<accession>A0A9X0A0S4</accession>